<dbReference type="RefSeq" id="WP_377413077.1">
    <property type="nucleotide sequence ID" value="NZ_JBHSRS010000017.1"/>
</dbReference>
<organism evidence="4 5">
    <name type="scientific">Polaromonas aquatica</name>
    <dbReference type="NCBI Taxonomy" id="332657"/>
    <lineage>
        <taxon>Bacteria</taxon>
        <taxon>Pseudomonadati</taxon>
        <taxon>Pseudomonadota</taxon>
        <taxon>Betaproteobacteria</taxon>
        <taxon>Burkholderiales</taxon>
        <taxon>Comamonadaceae</taxon>
        <taxon>Polaromonas</taxon>
    </lineage>
</organism>
<gene>
    <name evidence="4" type="ORF">ACFQND_08310</name>
</gene>
<evidence type="ECO:0000256" key="2">
    <source>
        <dbReference type="SAM" id="MobiDB-lite"/>
    </source>
</evidence>
<keyword evidence="3" id="KW-0732">Signal</keyword>
<feature type="chain" id="PRO_5045457351" evidence="3">
    <location>
        <begin position="31"/>
        <end position="201"/>
    </location>
</feature>
<evidence type="ECO:0000313" key="5">
    <source>
        <dbReference type="Proteomes" id="UP001596270"/>
    </source>
</evidence>
<evidence type="ECO:0000256" key="3">
    <source>
        <dbReference type="SAM" id="SignalP"/>
    </source>
</evidence>
<comment type="caution">
    <text evidence="4">The sequence shown here is derived from an EMBL/GenBank/DDBJ whole genome shotgun (WGS) entry which is preliminary data.</text>
</comment>
<keyword evidence="1" id="KW-0175">Coiled coil</keyword>
<protein>
    <submittedName>
        <fullName evidence="4">Type IV pilus biogenesis protein PilP</fullName>
    </submittedName>
</protein>
<accession>A0ABW1TUJ2</accession>
<reference evidence="5" key="1">
    <citation type="journal article" date="2019" name="Int. J. Syst. Evol. Microbiol.">
        <title>The Global Catalogue of Microorganisms (GCM) 10K type strain sequencing project: providing services to taxonomists for standard genome sequencing and annotation.</title>
        <authorList>
            <consortium name="The Broad Institute Genomics Platform"/>
            <consortium name="The Broad Institute Genome Sequencing Center for Infectious Disease"/>
            <person name="Wu L."/>
            <person name="Ma J."/>
        </authorList>
    </citation>
    <scope>NUCLEOTIDE SEQUENCE [LARGE SCALE GENOMIC DNA]</scope>
    <source>
        <strain evidence="5">CCUG 39402</strain>
    </source>
</reference>
<evidence type="ECO:0000256" key="1">
    <source>
        <dbReference type="SAM" id="Coils"/>
    </source>
</evidence>
<proteinExistence type="predicted"/>
<evidence type="ECO:0000313" key="4">
    <source>
        <dbReference type="EMBL" id="MFC6281229.1"/>
    </source>
</evidence>
<feature type="coiled-coil region" evidence="1">
    <location>
        <begin position="60"/>
        <end position="87"/>
    </location>
</feature>
<name>A0ABW1TUJ2_9BURK</name>
<keyword evidence="5" id="KW-1185">Reference proteome</keyword>
<dbReference type="Proteomes" id="UP001596270">
    <property type="component" value="Unassembled WGS sequence"/>
</dbReference>
<dbReference type="EMBL" id="JBHSRS010000017">
    <property type="protein sequence ID" value="MFC6281229.1"/>
    <property type="molecule type" value="Genomic_DNA"/>
</dbReference>
<feature type="region of interest" description="Disordered" evidence="2">
    <location>
        <begin position="174"/>
        <end position="201"/>
    </location>
</feature>
<sequence length="201" mass="21078">MFVFENKKSCIFRARHVLALALFFTTTVYAQTKAEPAAVPVESAATLPSSPMSSATAAEIQKISENMTVLQAQFNQLELQAKIAAKQRELMAVSGGMVSSFGSKNGSPAIVSVAGLMGSLKAVLVFPGGVTQRVQEGDVIEDRRVSKIAVNEVVLTDLKGKNVQRLSFGTTPITREAGSSIPGSGAIQAPPGGMPSVPMAR</sequence>
<feature type="signal peptide" evidence="3">
    <location>
        <begin position="1"/>
        <end position="30"/>
    </location>
</feature>